<dbReference type="Proteomes" id="UP001161247">
    <property type="component" value="Chromosome 4"/>
</dbReference>
<evidence type="ECO:0000313" key="1">
    <source>
        <dbReference type="EMBL" id="CAI9102874.1"/>
    </source>
</evidence>
<name>A0AAV1D4U7_OLDCO</name>
<evidence type="ECO:0000313" key="2">
    <source>
        <dbReference type="Proteomes" id="UP001161247"/>
    </source>
</evidence>
<gene>
    <name evidence="1" type="ORF">OLC1_LOCUS12149</name>
</gene>
<dbReference type="EMBL" id="OX459121">
    <property type="protein sequence ID" value="CAI9102874.1"/>
    <property type="molecule type" value="Genomic_DNA"/>
</dbReference>
<dbReference type="AlphaFoldDB" id="A0AAV1D4U7"/>
<organism evidence="1 2">
    <name type="scientific">Oldenlandia corymbosa var. corymbosa</name>
    <dbReference type="NCBI Taxonomy" id="529605"/>
    <lineage>
        <taxon>Eukaryota</taxon>
        <taxon>Viridiplantae</taxon>
        <taxon>Streptophyta</taxon>
        <taxon>Embryophyta</taxon>
        <taxon>Tracheophyta</taxon>
        <taxon>Spermatophyta</taxon>
        <taxon>Magnoliopsida</taxon>
        <taxon>eudicotyledons</taxon>
        <taxon>Gunneridae</taxon>
        <taxon>Pentapetalae</taxon>
        <taxon>asterids</taxon>
        <taxon>lamiids</taxon>
        <taxon>Gentianales</taxon>
        <taxon>Rubiaceae</taxon>
        <taxon>Rubioideae</taxon>
        <taxon>Spermacoceae</taxon>
        <taxon>Hedyotis-Oldenlandia complex</taxon>
        <taxon>Oldenlandia</taxon>
    </lineage>
</organism>
<accession>A0AAV1D4U7</accession>
<proteinExistence type="predicted"/>
<keyword evidence="2" id="KW-1185">Reference proteome</keyword>
<sequence>MELSVPSSRPVKTLDSRALEAEVAETLEQRQVESTSGLTMKEKELILIDLQPSPERSELVPQSMINPNPPQTGNMSLALQGLDEGDNELPLEKDKSAIATTVSSEILPATVTKNCFAALEMIEEVVNEVVSVDEEEYVEDVYAKNPPTQHELQNDTELDGASQEVLMLENLSPLESGKCSDDGDIGKVSKPVEMEDVNRASGQMVMPTTFM</sequence>
<protein>
    <submittedName>
        <fullName evidence="1">OLC1v1001232C1</fullName>
    </submittedName>
</protein>
<reference evidence="1" key="1">
    <citation type="submission" date="2023-03" db="EMBL/GenBank/DDBJ databases">
        <authorList>
            <person name="Julca I."/>
        </authorList>
    </citation>
    <scope>NUCLEOTIDE SEQUENCE</scope>
</reference>